<dbReference type="HAMAP" id="MF_00122">
    <property type="entry name" value="GatC"/>
    <property type="match status" value="1"/>
</dbReference>
<name>A0ABW4Z665_9BACT</name>
<keyword evidence="3" id="KW-1185">Reference proteome</keyword>
<dbReference type="Proteomes" id="UP001597389">
    <property type="component" value="Unassembled WGS sequence"/>
</dbReference>
<keyword evidence="1" id="KW-0648">Protein biosynthesis</keyword>
<evidence type="ECO:0000313" key="2">
    <source>
        <dbReference type="EMBL" id="MFD2157364.1"/>
    </source>
</evidence>
<gene>
    <name evidence="1 2" type="primary">gatC</name>
    <name evidence="2" type="ORF">ACFSW8_00460</name>
</gene>
<keyword evidence="1" id="KW-0436">Ligase</keyword>
<comment type="function">
    <text evidence="1">Allows the formation of correctly charged Asn-tRNA(Asn) or Gln-tRNA(Gln) through the transamidation of misacylated Asp-tRNA(Asn) or Glu-tRNA(Gln) in organisms which lack either or both of asparaginyl-tRNA or glutaminyl-tRNA synthetases. The reaction takes place in the presence of glutamine and ATP through an activated phospho-Asp-tRNA(Asn) or phospho-Glu-tRNA(Gln).</text>
</comment>
<dbReference type="NCBIfam" id="TIGR00135">
    <property type="entry name" value="gatC"/>
    <property type="match status" value="1"/>
</dbReference>
<dbReference type="EMBL" id="JBHUJB010000005">
    <property type="protein sequence ID" value="MFD2157364.1"/>
    <property type="molecule type" value="Genomic_DNA"/>
</dbReference>
<comment type="catalytic activity">
    <reaction evidence="1">
        <text>L-glutamyl-tRNA(Gln) + L-glutamine + ATP + H2O = L-glutaminyl-tRNA(Gln) + L-glutamate + ADP + phosphate + H(+)</text>
        <dbReference type="Rhea" id="RHEA:17521"/>
        <dbReference type="Rhea" id="RHEA-COMP:9681"/>
        <dbReference type="Rhea" id="RHEA-COMP:9684"/>
        <dbReference type="ChEBI" id="CHEBI:15377"/>
        <dbReference type="ChEBI" id="CHEBI:15378"/>
        <dbReference type="ChEBI" id="CHEBI:29985"/>
        <dbReference type="ChEBI" id="CHEBI:30616"/>
        <dbReference type="ChEBI" id="CHEBI:43474"/>
        <dbReference type="ChEBI" id="CHEBI:58359"/>
        <dbReference type="ChEBI" id="CHEBI:78520"/>
        <dbReference type="ChEBI" id="CHEBI:78521"/>
        <dbReference type="ChEBI" id="CHEBI:456216"/>
    </reaction>
</comment>
<comment type="similarity">
    <text evidence="1">Belongs to the GatC family.</text>
</comment>
<evidence type="ECO:0000313" key="3">
    <source>
        <dbReference type="Proteomes" id="UP001597389"/>
    </source>
</evidence>
<keyword evidence="1" id="KW-0547">Nucleotide-binding</keyword>
<dbReference type="Gene3D" id="1.10.20.60">
    <property type="entry name" value="Glu-tRNAGln amidotransferase C subunit, N-terminal domain"/>
    <property type="match status" value="1"/>
</dbReference>
<evidence type="ECO:0000256" key="1">
    <source>
        <dbReference type="HAMAP-Rule" id="MF_00122"/>
    </source>
</evidence>
<proteinExistence type="inferred from homology"/>
<dbReference type="InterPro" id="IPR036113">
    <property type="entry name" value="Asp/Glu-ADT_sf_sub_c"/>
</dbReference>
<dbReference type="InterPro" id="IPR003837">
    <property type="entry name" value="GatC"/>
</dbReference>
<dbReference type="RefSeq" id="WP_377091272.1">
    <property type="nucleotide sequence ID" value="NZ_JBHSJL010000014.1"/>
</dbReference>
<comment type="catalytic activity">
    <reaction evidence="1">
        <text>L-aspartyl-tRNA(Asn) + L-glutamine + ATP + H2O = L-asparaginyl-tRNA(Asn) + L-glutamate + ADP + phosphate + 2 H(+)</text>
        <dbReference type="Rhea" id="RHEA:14513"/>
        <dbReference type="Rhea" id="RHEA-COMP:9674"/>
        <dbReference type="Rhea" id="RHEA-COMP:9677"/>
        <dbReference type="ChEBI" id="CHEBI:15377"/>
        <dbReference type="ChEBI" id="CHEBI:15378"/>
        <dbReference type="ChEBI" id="CHEBI:29985"/>
        <dbReference type="ChEBI" id="CHEBI:30616"/>
        <dbReference type="ChEBI" id="CHEBI:43474"/>
        <dbReference type="ChEBI" id="CHEBI:58359"/>
        <dbReference type="ChEBI" id="CHEBI:78515"/>
        <dbReference type="ChEBI" id="CHEBI:78516"/>
        <dbReference type="ChEBI" id="CHEBI:456216"/>
    </reaction>
</comment>
<sequence>MATEHIDVNYVANLARVELTPEEAETFGKQLDEILGYIDKLSELDVEGIEPTAHASPVFDRIREDIAKPGLSREDFLDNAPDTANDQLRVPKVIE</sequence>
<dbReference type="SUPFAM" id="SSF141000">
    <property type="entry name" value="Glu-tRNAGln amidotransferase C subunit"/>
    <property type="match status" value="1"/>
</dbReference>
<reference evidence="3" key="1">
    <citation type="journal article" date="2019" name="Int. J. Syst. Evol. Microbiol.">
        <title>The Global Catalogue of Microorganisms (GCM) 10K type strain sequencing project: providing services to taxonomists for standard genome sequencing and annotation.</title>
        <authorList>
            <consortium name="The Broad Institute Genomics Platform"/>
            <consortium name="The Broad Institute Genome Sequencing Center for Infectious Disease"/>
            <person name="Wu L."/>
            <person name="Ma J."/>
        </authorList>
    </citation>
    <scope>NUCLEOTIDE SEQUENCE [LARGE SCALE GENOMIC DNA]</scope>
    <source>
        <strain evidence="3">CCUG 57942</strain>
    </source>
</reference>
<dbReference type="PANTHER" id="PTHR15004">
    <property type="entry name" value="GLUTAMYL-TRNA(GLN) AMIDOTRANSFERASE SUBUNIT C, MITOCHONDRIAL"/>
    <property type="match status" value="1"/>
</dbReference>
<comment type="caution">
    <text evidence="2">The sequence shown here is derived from an EMBL/GenBank/DDBJ whole genome shotgun (WGS) entry which is preliminary data.</text>
</comment>
<protein>
    <recommendedName>
        <fullName evidence="1">Aspartyl/glutamyl-tRNA(Asn/Gln) amidotransferase subunit C</fullName>
        <shortName evidence="1">Asp/Glu-ADT subunit C</shortName>
        <ecNumber evidence="1">6.3.5.-</ecNumber>
    </recommendedName>
</protein>
<dbReference type="EC" id="6.3.5.-" evidence="1"/>
<comment type="subunit">
    <text evidence="1">Heterotrimer of A, B and C subunits.</text>
</comment>
<organism evidence="2 3">
    <name type="scientific">Rubritalea tangerina</name>
    <dbReference type="NCBI Taxonomy" id="430798"/>
    <lineage>
        <taxon>Bacteria</taxon>
        <taxon>Pseudomonadati</taxon>
        <taxon>Verrucomicrobiota</taxon>
        <taxon>Verrucomicrobiia</taxon>
        <taxon>Verrucomicrobiales</taxon>
        <taxon>Rubritaleaceae</taxon>
        <taxon>Rubritalea</taxon>
    </lineage>
</organism>
<dbReference type="Pfam" id="PF02686">
    <property type="entry name" value="GatC"/>
    <property type="match status" value="1"/>
</dbReference>
<dbReference type="PANTHER" id="PTHR15004:SF0">
    <property type="entry name" value="GLUTAMYL-TRNA(GLN) AMIDOTRANSFERASE SUBUNIT C, MITOCHONDRIAL"/>
    <property type="match status" value="1"/>
</dbReference>
<keyword evidence="1" id="KW-0067">ATP-binding</keyword>
<accession>A0ABW4Z665</accession>